<evidence type="ECO:0000313" key="1">
    <source>
        <dbReference type="EMBL" id="WEW61076.1"/>
    </source>
</evidence>
<evidence type="ECO:0000313" key="2">
    <source>
        <dbReference type="Proteomes" id="UP001219355"/>
    </source>
</evidence>
<gene>
    <name evidence="1" type="ORF">PRK78_006565</name>
</gene>
<organism evidence="1 2">
    <name type="scientific">Emydomyces testavorans</name>
    <dbReference type="NCBI Taxonomy" id="2070801"/>
    <lineage>
        <taxon>Eukaryota</taxon>
        <taxon>Fungi</taxon>
        <taxon>Dikarya</taxon>
        <taxon>Ascomycota</taxon>
        <taxon>Pezizomycotina</taxon>
        <taxon>Eurotiomycetes</taxon>
        <taxon>Eurotiomycetidae</taxon>
        <taxon>Onygenales</taxon>
        <taxon>Nannizziopsiaceae</taxon>
        <taxon>Emydomyces</taxon>
    </lineage>
</organism>
<protein>
    <submittedName>
        <fullName evidence="1">Uncharacterized protein</fullName>
    </submittedName>
</protein>
<reference evidence="1" key="1">
    <citation type="submission" date="2023-03" db="EMBL/GenBank/DDBJ databases">
        <title>Emydomyces testavorans Genome Sequence.</title>
        <authorList>
            <person name="Hoyer L."/>
        </authorList>
    </citation>
    <scope>NUCLEOTIDE SEQUENCE</scope>
    <source>
        <strain evidence="1">16-2883</strain>
    </source>
</reference>
<name>A0AAF0ILT7_9EURO</name>
<dbReference type="Proteomes" id="UP001219355">
    <property type="component" value="Chromosome 4"/>
</dbReference>
<dbReference type="AlphaFoldDB" id="A0AAF0ILT7"/>
<sequence>MQAPAQLNDEADNWRKSLATWALDNQRAPMMDYTIDEKSNQKYMEKMISPFVMPLLKSMGLQGLRFTMWQFSTHIPIQPAPEMQKKKLYTIPITKVSENPQIFKDGKKYNLIPGTYIVTVGNCEITPEFDCLFVGDLREEDLTPMNSPTYVQKDQMADYKAHET</sequence>
<accession>A0AAF0ILT7</accession>
<proteinExistence type="predicted"/>
<dbReference type="EMBL" id="CP120630">
    <property type="protein sequence ID" value="WEW61076.1"/>
    <property type="molecule type" value="Genomic_DNA"/>
</dbReference>
<keyword evidence="2" id="KW-1185">Reference proteome</keyword>